<dbReference type="EMBL" id="JASWJB010000450">
    <property type="protein sequence ID" value="KAK2590350.1"/>
    <property type="molecule type" value="Genomic_DNA"/>
</dbReference>
<protein>
    <recommendedName>
        <fullName evidence="2">DM13 domain-containing protein</fullName>
    </recommendedName>
</protein>
<dbReference type="InterPro" id="IPR019545">
    <property type="entry name" value="DM13_domain"/>
</dbReference>
<dbReference type="PANTHER" id="PTHR47281:SF1">
    <property type="entry name" value="OS09G0557700 PROTEIN"/>
    <property type="match status" value="1"/>
</dbReference>
<sequence>MLKLAVLLTSLAASATAAEVGWSGKLSSLDGGLGGSVKVVNDSALEVSGYTLKDASAPALYWWGSTTDKLSSGFRINNERVDKAASTNSIVIPLDAGKKPADFTVVGLWCEKLSANFGQTTLSKDGSGSDSAAQPSGMAKTGAAAGLVNPQPAATILAVLGAAFFASQLV</sequence>
<dbReference type="Pfam" id="PF10517">
    <property type="entry name" value="DM13"/>
    <property type="match status" value="1"/>
</dbReference>
<dbReference type="AlphaFoldDB" id="A0AAJ0CCD9"/>
<evidence type="ECO:0000256" key="1">
    <source>
        <dbReference type="SAM" id="SignalP"/>
    </source>
</evidence>
<keyword evidence="4" id="KW-1185">Reference proteome</keyword>
<evidence type="ECO:0000259" key="2">
    <source>
        <dbReference type="PROSITE" id="PS51549"/>
    </source>
</evidence>
<comment type="caution">
    <text evidence="3">The sequence shown here is derived from an EMBL/GenBank/DDBJ whole genome shotgun (WGS) entry which is preliminary data.</text>
</comment>
<keyword evidence="1" id="KW-0732">Signal</keyword>
<gene>
    <name evidence="3" type="ORF">QQS21_011960</name>
</gene>
<feature type="domain" description="DM13" evidence="2">
    <location>
        <begin position="20"/>
        <end position="123"/>
    </location>
</feature>
<dbReference type="InterPro" id="IPR045879">
    <property type="entry name" value="B561A"/>
</dbReference>
<feature type="chain" id="PRO_5042563086" description="DM13 domain-containing protein" evidence="1">
    <location>
        <begin position="18"/>
        <end position="170"/>
    </location>
</feature>
<organism evidence="3 4">
    <name type="scientific">Conoideocrella luteorostrata</name>
    <dbReference type="NCBI Taxonomy" id="1105319"/>
    <lineage>
        <taxon>Eukaryota</taxon>
        <taxon>Fungi</taxon>
        <taxon>Dikarya</taxon>
        <taxon>Ascomycota</taxon>
        <taxon>Pezizomycotina</taxon>
        <taxon>Sordariomycetes</taxon>
        <taxon>Hypocreomycetidae</taxon>
        <taxon>Hypocreales</taxon>
        <taxon>Clavicipitaceae</taxon>
        <taxon>Conoideocrella</taxon>
    </lineage>
</organism>
<dbReference type="PROSITE" id="PS51549">
    <property type="entry name" value="DM13"/>
    <property type="match status" value="1"/>
</dbReference>
<dbReference type="PANTHER" id="PTHR47281">
    <property type="entry name" value="OS09G0557700 PROTEIN"/>
    <property type="match status" value="1"/>
</dbReference>
<reference evidence="3" key="1">
    <citation type="submission" date="2023-06" db="EMBL/GenBank/DDBJ databases">
        <title>Conoideocrella luteorostrata (Hypocreales: Clavicipitaceae), a potential biocontrol fungus for elongate hemlock scale in United States Christmas tree production areas.</title>
        <authorList>
            <person name="Barrett H."/>
            <person name="Lovett B."/>
            <person name="Macias A.M."/>
            <person name="Stajich J.E."/>
            <person name="Kasson M.T."/>
        </authorList>
    </citation>
    <scope>NUCLEOTIDE SEQUENCE</scope>
    <source>
        <strain evidence="3">ARSEF 14590</strain>
    </source>
</reference>
<feature type="signal peptide" evidence="1">
    <location>
        <begin position="1"/>
        <end position="17"/>
    </location>
</feature>
<accession>A0AAJ0CCD9</accession>
<evidence type="ECO:0000313" key="3">
    <source>
        <dbReference type="EMBL" id="KAK2590350.1"/>
    </source>
</evidence>
<dbReference type="SMART" id="SM00686">
    <property type="entry name" value="DM13"/>
    <property type="match status" value="1"/>
</dbReference>
<dbReference type="Proteomes" id="UP001251528">
    <property type="component" value="Unassembled WGS sequence"/>
</dbReference>
<name>A0AAJ0CCD9_9HYPO</name>
<evidence type="ECO:0000313" key="4">
    <source>
        <dbReference type="Proteomes" id="UP001251528"/>
    </source>
</evidence>
<proteinExistence type="predicted"/>